<gene>
    <name evidence="6" type="ORF">EV193_10417</name>
</gene>
<protein>
    <submittedName>
        <fullName evidence="6">TetR family transcriptional regulator</fullName>
    </submittedName>
</protein>
<dbReference type="Gene3D" id="1.10.357.10">
    <property type="entry name" value="Tetracycline Repressor, domain 2"/>
    <property type="match status" value="1"/>
</dbReference>
<sequence>MSKVVHVRTLNRMSSDVEGATGSRQARKLRTRQALLDGSLRLLADRTLASLSLREVAREVGIVPTAFYRHFASMEDLGVALAEECMRTLRRGLRQARGRRSTSDLIKSSVTTLLEQVRAHDAQFRYVSRERYGGVPDVRRAIATELKLISSELATDFARMPALTAFSADDLRMAADLMVAAMMSIVLALLEVDPHQADDEREVVESAEKQLRLIALGMAVWRS</sequence>
<proteinExistence type="predicted"/>
<dbReference type="Pfam" id="PF21943">
    <property type="entry name" value="TetR_C_46"/>
    <property type="match status" value="1"/>
</dbReference>
<dbReference type="Gene3D" id="1.10.10.60">
    <property type="entry name" value="Homeodomain-like"/>
    <property type="match status" value="1"/>
</dbReference>
<dbReference type="InterPro" id="IPR009057">
    <property type="entry name" value="Homeodomain-like_sf"/>
</dbReference>
<keyword evidence="7" id="KW-1185">Reference proteome</keyword>
<dbReference type="PANTHER" id="PTHR47752:SF1">
    <property type="entry name" value="HTH-TYPE TRANSCRIPTIONAL REPRESSOR FABR"/>
    <property type="match status" value="1"/>
</dbReference>
<dbReference type="InterPro" id="IPR054129">
    <property type="entry name" value="DesT_TetR_C"/>
</dbReference>
<accession>A0A4Q7KPT0</accession>
<evidence type="ECO:0000256" key="1">
    <source>
        <dbReference type="ARBA" id="ARBA00023015"/>
    </source>
</evidence>
<name>A0A4Q7KPT0_9PSEU</name>
<comment type="caution">
    <text evidence="6">The sequence shown here is derived from an EMBL/GenBank/DDBJ whole genome shotgun (WGS) entry which is preliminary data.</text>
</comment>
<dbReference type="SUPFAM" id="SSF46689">
    <property type="entry name" value="Homeodomain-like"/>
    <property type="match status" value="1"/>
</dbReference>
<feature type="domain" description="HTH tetR-type" evidence="5">
    <location>
        <begin position="29"/>
        <end position="89"/>
    </location>
</feature>
<dbReference type="PROSITE" id="PS50977">
    <property type="entry name" value="HTH_TETR_2"/>
    <property type="match status" value="1"/>
</dbReference>
<evidence type="ECO:0000259" key="5">
    <source>
        <dbReference type="PROSITE" id="PS50977"/>
    </source>
</evidence>
<dbReference type="InterPro" id="IPR001647">
    <property type="entry name" value="HTH_TetR"/>
</dbReference>
<dbReference type="InterPro" id="IPR050692">
    <property type="entry name" value="HTH_transcr_repressor_FabR"/>
</dbReference>
<keyword evidence="2 4" id="KW-0238">DNA-binding</keyword>
<dbReference type="Proteomes" id="UP000294257">
    <property type="component" value="Unassembled WGS sequence"/>
</dbReference>
<feature type="DNA-binding region" description="H-T-H motif" evidence="4">
    <location>
        <begin position="52"/>
        <end position="71"/>
    </location>
</feature>
<evidence type="ECO:0000256" key="2">
    <source>
        <dbReference type="ARBA" id="ARBA00023125"/>
    </source>
</evidence>
<dbReference type="GO" id="GO:0003677">
    <property type="term" value="F:DNA binding"/>
    <property type="evidence" value="ECO:0007669"/>
    <property type="project" value="UniProtKB-UniRule"/>
</dbReference>
<evidence type="ECO:0000256" key="3">
    <source>
        <dbReference type="ARBA" id="ARBA00023163"/>
    </source>
</evidence>
<evidence type="ECO:0000313" key="7">
    <source>
        <dbReference type="Proteomes" id="UP000294257"/>
    </source>
</evidence>
<evidence type="ECO:0000256" key="4">
    <source>
        <dbReference type="PROSITE-ProRule" id="PRU00335"/>
    </source>
</evidence>
<keyword evidence="3" id="KW-0804">Transcription</keyword>
<dbReference type="Pfam" id="PF00440">
    <property type="entry name" value="TetR_N"/>
    <property type="match status" value="1"/>
</dbReference>
<evidence type="ECO:0000313" key="6">
    <source>
        <dbReference type="EMBL" id="RZS38808.1"/>
    </source>
</evidence>
<dbReference type="AlphaFoldDB" id="A0A4Q7KPT0"/>
<dbReference type="OrthoDB" id="8617654at2"/>
<organism evidence="6 7">
    <name type="scientific">Herbihabitans rhizosphaerae</name>
    <dbReference type="NCBI Taxonomy" id="1872711"/>
    <lineage>
        <taxon>Bacteria</taxon>
        <taxon>Bacillati</taxon>
        <taxon>Actinomycetota</taxon>
        <taxon>Actinomycetes</taxon>
        <taxon>Pseudonocardiales</taxon>
        <taxon>Pseudonocardiaceae</taxon>
        <taxon>Herbihabitans</taxon>
    </lineage>
</organism>
<keyword evidence="1" id="KW-0805">Transcription regulation</keyword>
<dbReference type="EMBL" id="SGWQ01000004">
    <property type="protein sequence ID" value="RZS38808.1"/>
    <property type="molecule type" value="Genomic_DNA"/>
</dbReference>
<reference evidence="6 7" key="1">
    <citation type="submission" date="2019-02" db="EMBL/GenBank/DDBJ databases">
        <title>Genomic Encyclopedia of Type Strains, Phase IV (KMG-IV): sequencing the most valuable type-strain genomes for metagenomic binning, comparative biology and taxonomic classification.</title>
        <authorList>
            <person name="Goeker M."/>
        </authorList>
    </citation>
    <scope>NUCLEOTIDE SEQUENCE [LARGE SCALE GENOMIC DNA]</scope>
    <source>
        <strain evidence="6 7">DSM 101727</strain>
    </source>
</reference>
<dbReference type="PANTHER" id="PTHR47752">
    <property type="entry name" value="HTH-TYPE TRANSCRIPTIONAL REPRESSOR FABR"/>
    <property type="match status" value="1"/>
</dbReference>